<dbReference type="PIRSF" id="PIRSF000538">
    <property type="entry name" value="GlpK"/>
    <property type="match status" value="1"/>
</dbReference>
<keyword evidence="2" id="KW-0808">Transferase</keyword>
<keyword evidence="7" id="KW-1185">Reference proteome</keyword>
<evidence type="ECO:0000256" key="1">
    <source>
        <dbReference type="ARBA" id="ARBA00009156"/>
    </source>
</evidence>
<keyword evidence="3" id="KW-0418">Kinase</keyword>
<evidence type="ECO:0000256" key="3">
    <source>
        <dbReference type="ARBA" id="ARBA00022777"/>
    </source>
</evidence>
<dbReference type="InterPro" id="IPR000577">
    <property type="entry name" value="Carb_kinase_FGGY"/>
</dbReference>
<dbReference type="InterPro" id="IPR018484">
    <property type="entry name" value="FGGY_N"/>
</dbReference>
<name>A0ABW3NEJ9_9BACI</name>
<dbReference type="CDD" id="cd07773">
    <property type="entry name" value="ASKHA_NBD_FGGY_FK"/>
    <property type="match status" value="1"/>
</dbReference>
<comment type="similarity">
    <text evidence="1">Belongs to the FGGY kinase family.</text>
</comment>
<dbReference type="Pfam" id="PF00370">
    <property type="entry name" value="FGGY_N"/>
    <property type="match status" value="1"/>
</dbReference>
<evidence type="ECO:0000313" key="6">
    <source>
        <dbReference type="EMBL" id="MFD1064910.1"/>
    </source>
</evidence>
<evidence type="ECO:0000259" key="4">
    <source>
        <dbReference type="Pfam" id="PF00370"/>
    </source>
</evidence>
<sequence>MYIVSIDVGTTNTKVCLYELPEFRLREIEKFATSQTFENGQTDVDAEQIWSEVLQALKNLSNKVENPQQIKQITVSSFAQTVVLQDSQGKVITPTIAWFDPRTKKEAEEVKDTFGEEKLYHRTGINAHSNQSLTKLLWLKHHKQLAFQRMDKWTCMSGFIASRLTGICATDWSLASRTLLFDINEKVWADDLIETFGLDKETFPELVESGAQIASIKDSISQETGLSKDVSISISGHDHMAGSISTGLQKKTEILNSTGTTEGLLLLGEEPHLSDAFRNFAISNGSYVIDLEYTLYGSMPTAGQSFTWIANALNRSLEDIPGMCQEILEEYENDFAAMMDRMQVFIPHLRGSGPPIRSSTSKVMIYGATDQTTDHDILFSMIAGLCFELKQLKDVYETHAESNIPRMKVIGPAVKNPLWLQLKADILQSDILAYEIEEAVAKGGAMLSASKQGLVDTLPKQETKTYTPNKDREKALEDFYKQFYLPLYHLKNQFEGKG</sequence>
<gene>
    <name evidence="6" type="ORF">ACFQ19_02630</name>
</gene>
<accession>A0ABW3NEJ9</accession>
<dbReference type="RefSeq" id="WP_379590417.1">
    <property type="nucleotide sequence ID" value="NZ_JBHTKK010000002.1"/>
</dbReference>
<dbReference type="InterPro" id="IPR018485">
    <property type="entry name" value="FGGY_C"/>
</dbReference>
<dbReference type="SUPFAM" id="SSF53067">
    <property type="entry name" value="Actin-like ATPase domain"/>
    <property type="match status" value="2"/>
</dbReference>
<dbReference type="Proteomes" id="UP001597041">
    <property type="component" value="Unassembled WGS sequence"/>
</dbReference>
<dbReference type="Gene3D" id="3.30.420.40">
    <property type="match status" value="2"/>
</dbReference>
<evidence type="ECO:0000256" key="2">
    <source>
        <dbReference type="ARBA" id="ARBA00022679"/>
    </source>
</evidence>
<evidence type="ECO:0000259" key="5">
    <source>
        <dbReference type="Pfam" id="PF02782"/>
    </source>
</evidence>
<dbReference type="InterPro" id="IPR043129">
    <property type="entry name" value="ATPase_NBD"/>
</dbReference>
<feature type="domain" description="Carbohydrate kinase FGGY N-terminal" evidence="4">
    <location>
        <begin position="2"/>
        <end position="244"/>
    </location>
</feature>
<reference evidence="7" key="1">
    <citation type="journal article" date="2019" name="Int. J. Syst. Evol. Microbiol.">
        <title>The Global Catalogue of Microorganisms (GCM) 10K type strain sequencing project: providing services to taxonomists for standard genome sequencing and annotation.</title>
        <authorList>
            <consortium name="The Broad Institute Genomics Platform"/>
            <consortium name="The Broad Institute Genome Sequencing Center for Infectious Disease"/>
            <person name="Wu L."/>
            <person name="Ma J."/>
        </authorList>
    </citation>
    <scope>NUCLEOTIDE SEQUENCE [LARGE SCALE GENOMIC DNA]</scope>
    <source>
        <strain evidence="7">CCUG 56608</strain>
    </source>
</reference>
<comment type="caution">
    <text evidence="6">The sequence shown here is derived from an EMBL/GenBank/DDBJ whole genome shotgun (WGS) entry which is preliminary data.</text>
</comment>
<proteinExistence type="inferred from homology"/>
<organism evidence="6 7">
    <name type="scientific">Oceanobacillus locisalsi</name>
    <dbReference type="NCBI Taxonomy" id="546107"/>
    <lineage>
        <taxon>Bacteria</taxon>
        <taxon>Bacillati</taxon>
        <taxon>Bacillota</taxon>
        <taxon>Bacilli</taxon>
        <taxon>Bacillales</taxon>
        <taxon>Bacillaceae</taxon>
        <taxon>Oceanobacillus</taxon>
    </lineage>
</organism>
<evidence type="ECO:0000313" key="7">
    <source>
        <dbReference type="Proteomes" id="UP001597041"/>
    </source>
</evidence>
<dbReference type="Pfam" id="PF02782">
    <property type="entry name" value="FGGY_C"/>
    <property type="match status" value="1"/>
</dbReference>
<dbReference type="InterPro" id="IPR050406">
    <property type="entry name" value="FGGY_Carb_Kinase"/>
</dbReference>
<dbReference type="PANTHER" id="PTHR43095">
    <property type="entry name" value="SUGAR KINASE"/>
    <property type="match status" value="1"/>
</dbReference>
<protein>
    <submittedName>
        <fullName evidence="6">L-fuculokinase</fullName>
    </submittedName>
</protein>
<dbReference type="EMBL" id="JBHTKK010000002">
    <property type="protein sequence ID" value="MFD1064910.1"/>
    <property type="molecule type" value="Genomic_DNA"/>
</dbReference>
<dbReference type="PANTHER" id="PTHR43095:SF2">
    <property type="entry name" value="GLUCONOKINASE"/>
    <property type="match status" value="1"/>
</dbReference>
<feature type="domain" description="Carbohydrate kinase FGGY C-terminal" evidence="5">
    <location>
        <begin position="256"/>
        <end position="449"/>
    </location>
</feature>